<evidence type="ECO:0008006" key="4">
    <source>
        <dbReference type="Google" id="ProtNLM"/>
    </source>
</evidence>
<evidence type="ECO:0000313" key="3">
    <source>
        <dbReference type="Proteomes" id="UP000264062"/>
    </source>
</evidence>
<dbReference type="InterPro" id="IPR011990">
    <property type="entry name" value="TPR-like_helical_dom_sf"/>
</dbReference>
<gene>
    <name evidence="2" type="ORF">DCW38_00310</name>
</gene>
<keyword evidence="1" id="KW-1133">Transmembrane helix</keyword>
<dbReference type="AlphaFoldDB" id="A0A350H7V3"/>
<dbReference type="Proteomes" id="UP000264062">
    <property type="component" value="Unassembled WGS sequence"/>
</dbReference>
<evidence type="ECO:0000256" key="1">
    <source>
        <dbReference type="SAM" id="Phobius"/>
    </source>
</evidence>
<accession>A0A350H7V3</accession>
<feature type="transmembrane region" description="Helical" evidence="1">
    <location>
        <begin position="44"/>
        <end position="66"/>
    </location>
</feature>
<feature type="transmembrane region" description="Helical" evidence="1">
    <location>
        <begin position="7"/>
        <end position="38"/>
    </location>
</feature>
<keyword evidence="1" id="KW-0472">Membrane</keyword>
<reference evidence="2 3" key="1">
    <citation type="journal article" date="2018" name="Nat. Biotechnol.">
        <title>A standardized bacterial taxonomy based on genome phylogeny substantially revises the tree of life.</title>
        <authorList>
            <person name="Parks D.H."/>
            <person name="Chuvochina M."/>
            <person name="Waite D.W."/>
            <person name="Rinke C."/>
            <person name="Skarshewski A."/>
            <person name="Chaumeil P.A."/>
            <person name="Hugenholtz P."/>
        </authorList>
    </citation>
    <scope>NUCLEOTIDE SEQUENCE [LARGE SCALE GENOMIC DNA]</scope>
    <source>
        <strain evidence="2">UBA9956</strain>
    </source>
</reference>
<dbReference type="SUPFAM" id="SSF48452">
    <property type="entry name" value="TPR-like"/>
    <property type="match status" value="1"/>
</dbReference>
<keyword evidence="1" id="KW-0812">Transmembrane</keyword>
<name>A0A350H7V3_UNCW3</name>
<protein>
    <recommendedName>
        <fullName evidence="4">Tetratricopeptide repeat protein</fullName>
    </recommendedName>
</protein>
<comment type="caution">
    <text evidence="2">The sequence shown here is derived from an EMBL/GenBank/DDBJ whole genome shotgun (WGS) entry which is preliminary data.</text>
</comment>
<evidence type="ECO:0000313" key="2">
    <source>
        <dbReference type="EMBL" id="HAV91619.1"/>
    </source>
</evidence>
<proteinExistence type="predicted"/>
<dbReference type="Gene3D" id="1.25.40.10">
    <property type="entry name" value="Tetratricopeptide repeat domain"/>
    <property type="match status" value="1"/>
</dbReference>
<sequence>MMVFIAWFYNLGPGIIFNLLGYIFLSIVLLIIFGAIFGNTASQVAFIMPYIIFLIDIVVKFVKFYFDPKNKYLILQYKKDYKNLLDQVKKELLNDPDNLNLLFRKADSLFYLQLNEEAINEYLKICKMLNDNNVDALMEKNV</sequence>
<organism evidence="2 3">
    <name type="scientific">candidate division WOR-3 bacterium</name>
    <dbReference type="NCBI Taxonomy" id="2052148"/>
    <lineage>
        <taxon>Bacteria</taxon>
        <taxon>Bacteria division WOR-3</taxon>
    </lineage>
</organism>
<dbReference type="EMBL" id="DMZY01000010">
    <property type="protein sequence ID" value="HAV91619.1"/>
    <property type="molecule type" value="Genomic_DNA"/>
</dbReference>